<dbReference type="GO" id="GO:0004553">
    <property type="term" value="F:hydrolase activity, hydrolyzing O-glycosyl compounds"/>
    <property type="evidence" value="ECO:0007669"/>
    <property type="project" value="InterPro"/>
</dbReference>
<evidence type="ECO:0000259" key="3">
    <source>
        <dbReference type="PROSITE" id="PS51762"/>
    </source>
</evidence>
<feature type="region of interest" description="Disordered" evidence="2">
    <location>
        <begin position="1"/>
        <end position="23"/>
    </location>
</feature>
<dbReference type="AlphaFoldDB" id="A0A6M5YG02"/>
<dbReference type="PROSITE" id="PS51762">
    <property type="entry name" value="GH16_2"/>
    <property type="match status" value="1"/>
</dbReference>
<keyword evidence="5" id="KW-1185">Reference proteome</keyword>
<protein>
    <submittedName>
        <fullName evidence="4">Glycoside hydrolase family 16 protein</fullName>
    </submittedName>
</protein>
<dbReference type="InterPro" id="IPR013320">
    <property type="entry name" value="ConA-like_dom_sf"/>
</dbReference>
<feature type="domain" description="GH16" evidence="3">
    <location>
        <begin position="13"/>
        <end position="278"/>
    </location>
</feature>
<dbReference type="KEGG" id="stae:HNV11_01845"/>
<evidence type="ECO:0000313" key="4">
    <source>
        <dbReference type="EMBL" id="QJW92173.1"/>
    </source>
</evidence>
<evidence type="ECO:0000256" key="1">
    <source>
        <dbReference type="ARBA" id="ARBA00006865"/>
    </source>
</evidence>
<evidence type="ECO:0000313" key="5">
    <source>
        <dbReference type="Proteomes" id="UP000502756"/>
    </source>
</evidence>
<evidence type="ECO:0000256" key="2">
    <source>
        <dbReference type="SAM" id="MobiDB-lite"/>
    </source>
</evidence>
<dbReference type="Proteomes" id="UP000502756">
    <property type="component" value="Chromosome"/>
</dbReference>
<gene>
    <name evidence="4" type="ORF">HNV11_01845</name>
</gene>
<organism evidence="4 5">
    <name type="scientific">Spirosoma taeanense</name>
    <dbReference type="NCBI Taxonomy" id="2735870"/>
    <lineage>
        <taxon>Bacteria</taxon>
        <taxon>Pseudomonadati</taxon>
        <taxon>Bacteroidota</taxon>
        <taxon>Cytophagia</taxon>
        <taxon>Cytophagales</taxon>
        <taxon>Cytophagaceae</taxon>
        <taxon>Spirosoma</taxon>
    </lineage>
</organism>
<sequence>MGRHGYSQPAGSVHSQQPPTGQASKDTLWKLVWADEFNTNGRPDPKNWSFENGFVRNREHQWYQPDNARCENGLLIIEARRERRPNPNYQANSTDWRTSRPFIEYTSSSLKTDGLHSWQYGRFEMRGRIDVRPGMWPAFWTLGVAGEWPANGEIDIMEYYRNMLLANVAWGTAQQYKAEWRTTKKPISSFSDPDWAKKFHVWRMDWDEIAISLYVDDLLLNRVNLSETVNKDGTGINPFRKPHYVLLNLAIGGDNGGDPSATTFPSRFEVDYVRIYQQ</sequence>
<dbReference type="GO" id="GO:0005975">
    <property type="term" value="P:carbohydrate metabolic process"/>
    <property type="evidence" value="ECO:0007669"/>
    <property type="project" value="InterPro"/>
</dbReference>
<dbReference type="InterPro" id="IPR050546">
    <property type="entry name" value="Glycosyl_Hydrlase_16"/>
</dbReference>
<dbReference type="PANTHER" id="PTHR10963:SF55">
    <property type="entry name" value="GLYCOSIDE HYDROLASE FAMILY 16 PROTEIN"/>
    <property type="match status" value="1"/>
</dbReference>
<dbReference type="EMBL" id="CP053435">
    <property type="protein sequence ID" value="QJW92173.1"/>
    <property type="molecule type" value="Genomic_DNA"/>
</dbReference>
<dbReference type="SUPFAM" id="SSF49899">
    <property type="entry name" value="Concanavalin A-like lectins/glucanases"/>
    <property type="match status" value="1"/>
</dbReference>
<accession>A0A6M5YG02</accession>
<name>A0A6M5YG02_9BACT</name>
<comment type="similarity">
    <text evidence="1">Belongs to the glycosyl hydrolase 16 family.</text>
</comment>
<dbReference type="CDD" id="cd08023">
    <property type="entry name" value="GH16_laminarinase_like"/>
    <property type="match status" value="1"/>
</dbReference>
<dbReference type="InterPro" id="IPR000757">
    <property type="entry name" value="Beta-glucanase-like"/>
</dbReference>
<dbReference type="Pfam" id="PF00722">
    <property type="entry name" value="Glyco_hydro_16"/>
    <property type="match status" value="1"/>
</dbReference>
<proteinExistence type="inferred from homology"/>
<dbReference type="Gene3D" id="2.60.120.200">
    <property type="match status" value="1"/>
</dbReference>
<dbReference type="PANTHER" id="PTHR10963">
    <property type="entry name" value="GLYCOSYL HYDROLASE-RELATED"/>
    <property type="match status" value="1"/>
</dbReference>
<feature type="compositionally biased region" description="Polar residues" evidence="2">
    <location>
        <begin position="9"/>
        <end position="23"/>
    </location>
</feature>
<reference evidence="4 5" key="1">
    <citation type="submission" date="2020-05" db="EMBL/GenBank/DDBJ databases">
        <title>Genome sequencing of Spirosoma sp. TS118.</title>
        <authorList>
            <person name="Lee J.-H."/>
            <person name="Jeong S."/>
            <person name="Zhao L."/>
            <person name="Jung J.-H."/>
            <person name="Kim M.-K."/>
            <person name="Lim S."/>
        </authorList>
    </citation>
    <scope>NUCLEOTIDE SEQUENCE [LARGE SCALE GENOMIC DNA]</scope>
    <source>
        <strain evidence="4 5">TS118</strain>
    </source>
</reference>
<keyword evidence="4" id="KW-0378">Hydrolase</keyword>